<feature type="domain" description="2',5'-phosphodiesterase 12-like N-terminal" evidence="15">
    <location>
        <begin position="64"/>
        <end position="166"/>
    </location>
</feature>
<dbReference type="EnsemblMetazoa" id="CapteT132833">
    <property type="protein sequence ID" value="CapteP132833"/>
    <property type="gene ID" value="CapteG132833"/>
</dbReference>
<sequence length="505" mass="57764">MKKLKSESENPQEKLAKYIAEFSVKVFDKSEVALDHSVKNKDAFVTGNTLFVAGDKYTVNMNAPNVLKVKLPSSLTAGFPTYPIIEMEFAVPEKSKFVWYAHQLSSDASRKRRRSDSNPEEWREICRSFCCTLTDNEIGKKIKLVCIPYDGEREGKPCTIESAITVQEGPGVCPFEKRQKYTQDFTAPGSFRVMTYNILADLYADSEYSRDFLFPACPEKYLNIDYRKLLFVREILGYKSDVICLQEVDKKIFNSVLQPIFKQEGYEGSFRSKNGELGEGCATFFRESKFRMVLQSNINLIDNLESEASNKDLLDKITSSEILKEKVLPRKTSLQVTVLESVEDPKKKLIVATTHLYFHPRANNVRIIQGILCMRHIQKVVDECRAQGFDPTLVFCGDFNNGRMTGVHTFLKDGVIPATHCDWMCDMNFKHDFRLESACGYPIYTNYVPGFNGCIDYIYIESDKLEVTQVIPMPTHEEVTQYTALPNMVFPSDHIALICDLKWKK</sequence>
<keyword evidence="10" id="KW-0809">Transit peptide</keyword>
<dbReference type="FunFam" id="3.60.10.10:FF:000018">
    <property type="entry name" value="2',5'-phosphodiesterase 12"/>
    <property type="match status" value="1"/>
</dbReference>
<reference evidence="18" key="1">
    <citation type="submission" date="2012-12" db="EMBL/GenBank/DDBJ databases">
        <authorList>
            <person name="Hellsten U."/>
            <person name="Grimwood J."/>
            <person name="Chapman J.A."/>
            <person name="Shapiro H."/>
            <person name="Aerts A."/>
            <person name="Otillar R.P."/>
            <person name="Terry A.Y."/>
            <person name="Boore J.L."/>
            <person name="Simakov O."/>
            <person name="Marletaz F."/>
            <person name="Cho S.-J."/>
            <person name="Edsinger-Gonzales E."/>
            <person name="Havlak P."/>
            <person name="Kuo D.-H."/>
            <person name="Larsson T."/>
            <person name="Lv J."/>
            <person name="Arendt D."/>
            <person name="Savage R."/>
            <person name="Osoegawa K."/>
            <person name="de Jong P."/>
            <person name="Lindberg D.R."/>
            <person name="Seaver E.C."/>
            <person name="Weisblat D.A."/>
            <person name="Putnam N.H."/>
            <person name="Grigoriev I.V."/>
            <person name="Rokhsar D.S."/>
        </authorList>
    </citation>
    <scope>NUCLEOTIDE SEQUENCE</scope>
    <source>
        <strain evidence="18">I ESC-2004</strain>
    </source>
</reference>
<keyword evidence="4" id="KW-0507">mRNA processing</keyword>
<dbReference type="HOGENOM" id="CLU_016428_7_2_1"/>
<dbReference type="InterPro" id="IPR005135">
    <property type="entry name" value="Endo/exonuclease/phosphatase"/>
</dbReference>
<organism evidence="16">
    <name type="scientific">Capitella teleta</name>
    <name type="common">Polychaete worm</name>
    <dbReference type="NCBI Taxonomy" id="283909"/>
    <lineage>
        <taxon>Eukaryota</taxon>
        <taxon>Metazoa</taxon>
        <taxon>Spiralia</taxon>
        <taxon>Lophotrochozoa</taxon>
        <taxon>Annelida</taxon>
        <taxon>Polychaeta</taxon>
        <taxon>Sedentaria</taxon>
        <taxon>Scolecida</taxon>
        <taxon>Capitellidae</taxon>
        <taxon>Capitella</taxon>
    </lineage>
</organism>
<evidence type="ECO:0000313" key="17">
    <source>
        <dbReference type="EnsemblMetazoa" id="CapteP132833"/>
    </source>
</evidence>
<gene>
    <name evidence="16" type="ORF">CAPTEDRAFT_132833</name>
</gene>
<evidence type="ECO:0000313" key="16">
    <source>
        <dbReference type="EMBL" id="ELT97737.1"/>
    </source>
</evidence>
<dbReference type="Pfam" id="PF03372">
    <property type="entry name" value="Exo_endo_phos"/>
    <property type="match status" value="1"/>
</dbReference>
<feature type="domain" description="Endonuclease/exonuclease/phosphatase" evidence="14">
    <location>
        <begin position="194"/>
        <end position="494"/>
    </location>
</feature>
<accession>R7TVX1</accession>
<evidence type="ECO:0000256" key="7">
    <source>
        <dbReference type="ARBA" id="ARBA00022801"/>
    </source>
</evidence>
<dbReference type="OrthoDB" id="412787at2759"/>
<dbReference type="SUPFAM" id="SSF56219">
    <property type="entry name" value="DNase I-like"/>
    <property type="match status" value="1"/>
</dbReference>
<dbReference type="GO" id="GO:0005759">
    <property type="term" value="C:mitochondrial matrix"/>
    <property type="evidence" value="ECO:0007669"/>
    <property type="project" value="UniProtKB-SubCell"/>
</dbReference>
<keyword evidence="8" id="KW-0269">Exonuclease</keyword>
<dbReference type="Pfam" id="PF21171">
    <property type="entry name" value="PDE12-like_N"/>
    <property type="match status" value="1"/>
</dbReference>
<dbReference type="PANTHER" id="PTHR12121">
    <property type="entry name" value="CARBON CATABOLITE REPRESSOR PROTEIN 4"/>
    <property type="match status" value="1"/>
</dbReference>
<evidence type="ECO:0000256" key="1">
    <source>
        <dbReference type="ARBA" id="ARBA00001946"/>
    </source>
</evidence>
<evidence type="ECO:0000256" key="3">
    <source>
        <dbReference type="ARBA" id="ARBA00022553"/>
    </source>
</evidence>
<dbReference type="OMA" id="WFEVGCS"/>
<evidence type="ECO:0000256" key="8">
    <source>
        <dbReference type="ARBA" id="ARBA00022839"/>
    </source>
</evidence>
<comment type="subcellular location">
    <subcellularLocation>
        <location evidence="2">Mitochondrion matrix</location>
    </subcellularLocation>
</comment>
<dbReference type="PANTHER" id="PTHR12121:SF37">
    <property type="entry name" value="2',5'-PHOSPHODIESTERASE 12"/>
    <property type="match status" value="1"/>
</dbReference>
<dbReference type="GO" id="GO:0046872">
    <property type="term" value="F:metal ion binding"/>
    <property type="evidence" value="ECO:0007669"/>
    <property type="project" value="UniProtKB-KW"/>
</dbReference>
<dbReference type="FunCoup" id="R7TVX1">
    <property type="interactions" value="2229"/>
</dbReference>
<evidence type="ECO:0000256" key="6">
    <source>
        <dbReference type="ARBA" id="ARBA00022723"/>
    </source>
</evidence>
<dbReference type="InterPro" id="IPR036691">
    <property type="entry name" value="Endo/exonu/phosph_ase_sf"/>
</dbReference>
<dbReference type="Proteomes" id="UP000014760">
    <property type="component" value="Unassembled WGS sequence"/>
</dbReference>
<keyword evidence="6" id="KW-0479">Metal-binding</keyword>
<evidence type="ECO:0000256" key="10">
    <source>
        <dbReference type="ARBA" id="ARBA00022946"/>
    </source>
</evidence>
<evidence type="ECO:0000259" key="14">
    <source>
        <dbReference type="Pfam" id="PF03372"/>
    </source>
</evidence>
<dbReference type="EMBL" id="KB308479">
    <property type="protein sequence ID" value="ELT97737.1"/>
    <property type="molecule type" value="Genomic_DNA"/>
</dbReference>
<keyword evidence="7" id="KW-0378">Hydrolase</keyword>
<comment type="cofactor">
    <cofactor evidence="1">
        <name>Mg(2+)</name>
        <dbReference type="ChEBI" id="CHEBI:18420"/>
    </cofactor>
</comment>
<protein>
    <recommendedName>
        <fullName evidence="12">2',5'-phosphodiesterase 12</fullName>
    </recommendedName>
    <alternativeName>
        <fullName evidence="13">Mitochondrial deadenylase</fullName>
    </alternativeName>
</protein>
<keyword evidence="11" id="KW-0496">Mitochondrion</keyword>
<dbReference type="Gene3D" id="3.60.10.10">
    <property type="entry name" value="Endonuclease/exonuclease/phosphatase"/>
    <property type="match status" value="1"/>
</dbReference>
<dbReference type="GO" id="GO:0000288">
    <property type="term" value="P:nuclear-transcribed mRNA catabolic process, deadenylation-dependent decay"/>
    <property type="evidence" value="ECO:0007669"/>
    <property type="project" value="TreeGrafter"/>
</dbReference>
<evidence type="ECO:0000259" key="15">
    <source>
        <dbReference type="Pfam" id="PF21171"/>
    </source>
</evidence>
<evidence type="ECO:0000256" key="9">
    <source>
        <dbReference type="ARBA" id="ARBA00022842"/>
    </source>
</evidence>
<dbReference type="InterPro" id="IPR050410">
    <property type="entry name" value="CCR4/nocturin_mRNA_transcr"/>
</dbReference>
<keyword evidence="5" id="KW-0540">Nuclease</keyword>
<dbReference type="GO" id="GO:0006397">
    <property type="term" value="P:mRNA processing"/>
    <property type="evidence" value="ECO:0007669"/>
    <property type="project" value="UniProtKB-KW"/>
</dbReference>
<keyword evidence="3" id="KW-0597">Phosphoprotein</keyword>
<evidence type="ECO:0000256" key="4">
    <source>
        <dbReference type="ARBA" id="ARBA00022664"/>
    </source>
</evidence>
<evidence type="ECO:0000256" key="11">
    <source>
        <dbReference type="ARBA" id="ARBA00023128"/>
    </source>
</evidence>
<evidence type="ECO:0000256" key="2">
    <source>
        <dbReference type="ARBA" id="ARBA00004305"/>
    </source>
</evidence>
<evidence type="ECO:0000256" key="13">
    <source>
        <dbReference type="ARBA" id="ARBA00083541"/>
    </source>
</evidence>
<proteinExistence type="predicted"/>
<dbReference type="GO" id="GO:0004535">
    <property type="term" value="F:poly(A)-specific ribonuclease activity"/>
    <property type="evidence" value="ECO:0007669"/>
    <property type="project" value="UniProtKB-ARBA"/>
</dbReference>
<keyword evidence="18" id="KW-1185">Reference proteome</keyword>
<keyword evidence="9" id="KW-0460">Magnesium</keyword>
<dbReference type="InterPro" id="IPR048821">
    <property type="entry name" value="PDE12-like_N"/>
</dbReference>
<dbReference type="STRING" id="283909.R7TVX1"/>
<dbReference type="EMBL" id="AMQN01002115">
    <property type="status" value="NOT_ANNOTATED_CDS"/>
    <property type="molecule type" value="Genomic_DNA"/>
</dbReference>
<dbReference type="AlphaFoldDB" id="R7TVX1"/>
<evidence type="ECO:0000313" key="18">
    <source>
        <dbReference type="Proteomes" id="UP000014760"/>
    </source>
</evidence>
<reference evidence="17" key="3">
    <citation type="submission" date="2015-06" db="UniProtKB">
        <authorList>
            <consortium name="EnsemblMetazoa"/>
        </authorList>
    </citation>
    <scope>IDENTIFICATION</scope>
</reference>
<evidence type="ECO:0000256" key="12">
    <source>
        <dbReference type="ARBA" id="ARBA00072755"/>
    </source>
</evidence>
<evidence type="ECO:0000256" key="5">
    <source>
        <dbReference type="ARBA" id="ARBA00022722"/>
    </source>
</evidence>
<reference evidence="16 18" key="2">
    <citation type="journal article" date="2013" name="Nature">
        <title>Insights into bilaterian evolution from three spiralian genomes.</title>
        <authorList>
            <person name="Simakov O."/>
            <person name="Marletaz F."/>
            <person name="Cho S.J."/>
            <person name="Edsinger-Gonzales E."/>
            <person name="Havlak P."/>
            <person name="Hellsten U."/>
            <person name="Kuo D.H."/>
            <person name="Larsson T."/>
            <person name="Lv J."/>
            <person name="Arendt D."/>
            <person name="Savage R."/>
            <person name="Osoegawa K."/>
            <person name="de Jong P."/>
            <person name="Grimwood J."/>
            <person name="Chapman J.A."/>
            <person name="Shapiro H."/>
            <person name="Aerts A."/>
            <person name="Otillar R.P."/>
            <person name="Terry A.Y."/>
            <person name="Boore J.L."/>
            <person name="Grigoriev I.V."/>
            <person name="Lindberg D.R."/>
            <person name="Seaver E.C."/>
            <person name="Weisblat D.A."/>
            <person name="Putnam N.H."/>
            <person name="Rokhsar D.S."/>
        </authorList>
    </citation>
    <scope>NUCLEOTIDE SEQUENCE</scope>
    <source>
        <strain evidence="16 18">I ESC-2004</strain>
    </source>
</reference>
<name>R7TVX1_CAPTE</name>